<protein>
    <submittedName>
        <fullName evidence="1">Uncharacterized protein</fullName>
    </submittedName>
</protein>
<accession>T1KUZ9</accession>
<reference evidence="1" key="2">
    <citation type="submission" date="2015-06" db="UniProtKB">
        <authorList>
            <consortium name="EnsemblMetazoa"/>
        </authorList>
    </citation>
    <scope>IDENTIFICATION</scope>
</reference>
<sequence length="69" mass="7966">MPSDERMQLLTGGQRQAAFILSPLNYVKSTGPLCVKWQLLKPLVCLDFLPKPIFQYKRCDLCEIFYSIV</sequence>
<organism evidence="1 2">
    <name type="scientific">Tetranychus urticae</name>
    <name type="common">Two-spotted spider mite</name>
    <dbReference type="NCBI Taxonomy" id="32264"/>
    <lineage>
        <taxon>Eukaryota</taxon>
        <taxon>Metazoa</taxon>
        <taxon>Ecdysozoa</taxon>
        <taxon>Arthropoda</taxon>
        <taxon>Chelicerata</taxon>
        <taxon>Arachnida</taxon>
        <taxon>Acari</taxon>
        <taxon>Acariformes</taxon>
        <taxon>Trombidiformes</taxon>
        <taxon>Prostigmata</taxon>
        <taxon>Eleutherengona</taxon>
        <taxon>Raphignathae</taxon>
        <taxon>Tetranychoidea</taxon>
        <taxon>Tetranychidae</taxon>
        <taxon>Tetranychus</taxon>
    </lineage>
</organism>
<name>T1KUZ9_TETUR</name>
<evidence type="ECO:0000313" key="1">
    <source>
        <dbReference type="EnsemblMetazoa" id="tetur22g01870.1"/>
    </source>
</evidence>
<evidence type="ECO:0000313" key="2">
    <source>
        <dbReference type="Proteomes" id="UP000015104"/>
    </source>
</evidence>
<proteinExistence type="predicted"/>
<dbReference type="EMBL" id="CAEY01000587">
    <property type="status" value="NOT_ANNOTATED_CDS"/>
    <property type="molecule type" value="Genomic_DNA"/>
</dbReference>
<reference evidence="2" key="1">
    <citation type="submission" date="2011-08" db="EMBL/GenBank/DDBJ databases">
        <authorList>
            <person name="Rombauts S."/>
        </authorList>
    </citation>
    <scope>NUCLEOTIDE SEQUENCE</scope>
    <source>
        <strain evidence="2">London</strain>
    </source>
</reference>
<dbReference type="EnsemblMetazoa" id="tetur22g01870.1">
    <property type="protein sequence ID" value="tetur22g01870.1"/>
    <property type="gene ID" value="tetur22g01870"/>
</dbReference>
<dbReference type="HOGENOM" id="CLU_2779134_0_0_1"/>
<dbReference type="Proteomes" id="UP000015104">
    <property type="component" value="Unassembled WGS sequence"/>
</dbReference>
<dbReference type="AlphaFoldDB" id="T1KUZ9"/>
<keyword evidence="2" id="KW-1185">Reference proteome</keyword>